<organism evidence="2 3">
    <name type="scientific">Actinokineospora soli</name>
    <dbReference type="NCBI Taxonomy" id="1048753"/>
    <lineage>
        <taxon>Bacteria</taxon>
        <taxon>Bacillati</taxon>
        <taxon>Actinomycetota</taxon>
        <taxon>Actinomycetes</taxon>
        <taxon>Pseudonocardiales</taxon>
        <taxon>Pseudonocardiaceae</taxon>
        <taxon>Actinokineospora</taxon>
    </lineage>
</organism>
<feature type="compositionally biased region" description="Basic and acidic residues" evidence="1">
    <location>
        <begin position="38"/>
        <end position="47"/>
    </location>
</feature>
<dbReference type="Proteomes" id="UP001596512">
    <property type="component" value="Unassembled WGS sequence"/>
</dbReference>
<feature type="compositionally biased region" description="Polar residues" evidence="1">
    <location>
        <begin position="1"/>
        <end position="10"/>
    </location>
</feature>
<protein>
    <submittedName>
        <fullName evidence="2">Uncharacterized protein</fullName>
    </submittedName>
</protein>
<reference evidence="3" key="1">
    <citation type="journal article" date="2019" name="Int. J. Syst. Evol. Microbiol.">
        <title>The Global Catalogue of Microorganisms (GCM) 10K type strain sequencing project: providing services to taxonomists for standard genome sequencing and annotation.</title>
        <authorList>
            <consortium name="The Broad Institute Genomics Platform"/>
            <consortium name="The Broad Institute Genome Sequencing Center for Infectious Disease"/>
            <person name="Wu L."/>
            <person name="Ma J."/>
        </authorList>
    </citation>
    <scope>NUCLEOTIDE SEQUENCE [LARGE SCALE GENOMIC DNA]</scope>
    <source>
        <strain evidence="3">JCM 17695</strain>
    </source>
</reference>
<evidence type="ECO:0000256" key="1">
    <source>
        <dbReference type="SAM" id="MobiDB-lite"/>
    </source>
</evidence>
<comment type="caution">
    <text evidence="2">The sequence shown here is derived from an EMBL/GenBank/DDBJ whole genome shotgun (WGS) entry which is preliminary data.</text>
</comment>
<accession>A0ABW2TNQ1</accession>
<evidence type="ECO:0000313" key="3">
    <source>
        <dbReference type="Proteomes" id="UP001596512"/>
    </source>
</evidence>
<feature type="region of interest" description="Disordered" evidence="1">
    <location>
        <begin position="1"/>
        <end position="55"/>
    </location>
</feature>
<feature type="compositionally biased region" description="Low complexity" evidence="1">
    <location>
        <begin position="20"/>
        <end position="31"/>
    </location>
</feature>
<sequence>MSPSTVSDSAASRDATEYVASKPSPTSAAKSNHSSSPVRREMVERRLPCSSRLSA</sequence>
<dbReference type="EMBL" id="JBHTEY010000004">
    <property type="protein sequence ID" value="MFC7614163.1"/>
    <property type="molecule type" value="Genomic_DNA"/>
</dbReference>
<proteinExistence type="predicted"/>
<evidence type="ECO:0000313" key="2">
    <source>
        <dbReference type="EMBL" id="MFC7614163.1"/>
    </source>
</evidence>
<keyword evidence="3" id="KW-1185">Reference proteome</keyword>
<name>A0ABW2TNQ1_9PSEU</name>
<gene>
    <name evidence="2" type="ORF">ACFQV2_12040</name>
</gene>